<organism evidence="6 7">
    <name type="scientific">Phaedon cochleariae</name>
    <name type="common">Mustard beetle</name>
    <dbReference type="NCBI Taxonomy" id="80249"/>
    <lineage>
        <taxon>Eukaryota</taxon>
        <taxon>Metazoa</taxon>
        <taxon>Ecdysozoa</taxon>
        <taxon>Arthropoda</taxon>
        <taxon>Hexapoda</taxon>
        <taxon>Insecta</taxon>
        <taxon>Pterygota</taxon>
        <taxon>Neoptera</taxon>
        <taxon>Endopterygota</taxon>
        <taxon>Coleoptera</taxon>
        <taxon>Polyphaga</taxon>
        <taxon>Cucujiformia</taxon>
        <taxon>Chrysomeloidea</taxon>
        <taxon>Chrysomelidae</taxon>
        <taxon>Chrysomelinae</taxon>
        <taxon>Chrysomelini</taxon>
        <taxon>Phaedon</taxon>
    </lineage>
</organism>
<protein>
    <recommendedName>
        <fullName evidence="4">Dynein axonemal assembly factor 1 homolog</fullName>
    </recommendedName>
</protein>
<evidence type="ECO:0000256" key="3">
    <source>
        <dbReference type="ARBA" id="ARBA00022737"/>
    </source>
</evidence>
<dbReference type="InterPro" id="IPR032675">
    <property type="entry name" value="LRR_dom_sf"/>
</dbReference>
<dbReference type="OrthoDB" id="3176171at2759"/>
<feature type="compositionally biased region" description="Polar residues" evidence="5">
    <location>
        <begin position="213"/>
        <end position="222"/>
    </location>
</feature>
<keyword evidence="2" id="KW-0433">Leucine-rich repeat</keyword>
<dbReference type="InterPro" id="IPR001611">
    <property type="entry name" value="Leu-rich_rpt"/>
</dbReference>
<evidence type="ECO:0000313" key="6">
    <source>
        <dbReference type="EMBL" id="CAH1117765.1"/>
    </source>
</evidence>
<reference evidence="6" key="1">
    <citation type="submission" date="2022-01" db="EMBL/GenBank/DDBJ databases">
        <authorList>
            <person name="King R."/>
        </authorList>
    </citation>
    <scope>NUCLEOTIDE SEQUENCE</scope>
</reference>
<sequence length="445" mass="50681">MNQTDEELRKFTRLQVLVLSGNNLRGVEGSFLPRRLKFLELYDNFINDITTLVETTPKYLSHLGLGRNKLDDNSSLHLLAKSGNFLHLRSLDLSDNDIYDLLAILNKIKELPSLKSLQLEGNPCYLDGHYKLKTIHHIPKLLFLDNVEISRADRSVSETSLGDKDTKPQMIFYCHRIMGLRPPPKDKKNLQTIHLEIKLPLLERIVSSSENTENIIDNSHNQAVKKPSKNQKNADGKGSRKEKNSSKTSPYDKPDEFDPQLDKYNVSFKTEKLPWNNVMKFLPICIESPEGNDVLIRDTLRTCVKVNVVYIKAAHQSKAKGKKGNKAGEVKHTNKKTKTIESAPEKDIPKETILKRVTLYSFFCNLQSVNWNDESIDYLWMDHPKFGEDGLKMKCLKNLVYGEKSKKGKKKVNKDADSRNTQGTGATMSVPKIFTCHVGFGLKRS</sequence>
<dbReference type="PANTHER" id="PTHR45973:SF35">
    <property type="entry name" value="LEUCINE-RICH REPEAT-CONTAINING PROTEIN 43"/>
    <property type="match status" value="1"/>
</dbReference>
<gene>
    <name evidence="6" type="ORF">PHAECO_LOCUS1920</name>
</gene>
<evidence type="ECO:0000256" key="4">
    <source>
        <dbReference type="ARBA" id="ARBA00024433"/>
    </source>
</evidence>
<evidence type="ECO:0000256" key="1">
    <source>
        <dbReference type="ARBA" id="ARBA00003843"/>
    </source>
</evidence>
<name>A0A9P0DE40_PHACE</name>
<evidence type="ECO:0000256" key="5">
    <source>
        <dbReference type="SAM" id="MobiDB-lite"/>
    </source>
</evidence>
<accession>A0A9P0DE40</accession>
<dbReference type="AlphaFoldDB" id="A0A9P0DE40"/>
<keyword evidence="3" id="KW-0677">Repeat</keyword>
<evidence type="ECO:0000313" key="7">
    <source>
        <dbReference type="Proteomes" id="UP001153737"/>
    </source>
</evidence>
<dbReference type="PROSITE" id="PS51450">
    <property type="entry name" value="LRR"/>
    <property type="match status" value="1"/>
</dbReference>
<comment type="function">
    <text evidence="1">Cilium-specific protein required for cilia structures.</text>
</comment>
<dbReference type="EMBL" id="OU896716">
    <property type="protein sequence ID" value="CAH1117765.1"/>
    <property type="molecule type" value="Genomic_DNA"/>
</dbReference>
<evidence type="ECO:0000256" key="2">
    <source>
        <dbReference type="ARBA" id="ARBA00022614"/>
    </source>
</evidence>
<feature type="compositionally biased region" description="Basic and acidic residues" evidence="5">
    <location>
        <begin position="232"/>
        <end position="256"/>
    </location>
</feature>
<dbReference type="Proteomes" id="UP001153737">
    <property type="component" value="Chromosome 10"/>
</dbReference>
<dbReference type="InterPro" id="IPR050576">
    <property type="entry name" value="Cilia_flagella_integrity"/>
</dbReference>
<keyword evidence="7" id="KW-1185">Reference proteome</keyword>
<dbReference type="SUPFAM" id="SSF52058">
    <property type="entry name" value="L domain-like"/>
    <property type="match status" value="1"/>
</dbReference>
<proteinExistence type="predicted"/>
<dbReference type="Gene3D" id="3.80.10.10">
    <property type="entry name" value="Ribonuclease Inhibitor"/>
    <property type="match status" value="1"/>
</dbReference>
<feature type="region of interest" description="Disordered" evidence="5">
    <location>
        <begin position="213"/>
        <end position="258"/>
    </location>
</feature>
<reference evidence="6" key="2">
    <citation type="submission" date="2022-10" db="EMBL/GenBank/DDBJ databases">
        <authorList>
            <consortium name="ENA_rothamsted_submissions"/>
            <consortium name="culmorum"/>
            <person name="King R."/>
        </authorList>
    </citation>
    <scope>NUCLEOTIDE SEQUENCE</scope>
</reference>
<dbReference type="PANTHER" id="PTHR45973">
    <property type="entry name" value="PROTEIN PHOSPHATASE 1 REGULATORY SUBUNIT SDS22-RELATED"/>
    <property type="match status" value="1"/>
</dbReference>